<keyword evidence="2" id="KW-1185">Reference proteome</keyword>
<gene>
    <name evidence="1" type="ORF">EBH_0018930</name>
</gene>
<reference evidence="1" key="2">
    <citation type="submission" date="2013-10" db="EMBL/GenBank/DDBJ databases">
        <authorList>
            <person name="Aslett M."/>
        </authorList>
    </citation>
    <scope>NUCLEOTIDE SEQUENCE [LARGE SCALE GENOMIC DNA]</scope>
    <source>
        <strain evidence="1">Houghton</strain>
    </source>
</reference>
<dbReference type="VEuPathDB" id="ToxoDB:EBH_0018930"/>
<name>U6LCA6_9EIME</name>
<dbReference type="AlphaFoldDB" id="U6LCA6"/>
<dbReference type="OrthoDB" id="347191at2759"/>
<organism evidence="1 2">
    <name type="scientific">Eimeria brunetti</name>
    <dbReference type="NCBI Taxonomy" id="51314"/>
    <lineage>
        <taxon>Eukaryota</taxon>
        <taxon>Sar</taxon>
        <taxon>Alveolata</taxon>
        <taxon>Apicomplexa</taxon>
        <taxon>Conoidasida</taxon>
        <taxon>Coccidia</taxon>
        <taxon>Eucoccidiorida</taxon>
        <taxon>Eimeriorina</taxon>
        <taxon>Eimeriidae</taxon>
        <taxon>Eimeria</taxon>
    </lineage>
</organism>
<evidence type="ECO:0000313" key="2">
    <source>
        <dbReference type="Proteomes" id="UP000030750"/>
    </source>
</evidence>
<dbReference type="Proteomes" id="UP000030750">
    <property type="component" value="Unassembled WGS sequence"/>
</dbReference>
<reference evidence="1" key="1">
    <citation type="submission" date="2013-10" db="EMBL/GenBank/DDBJ databases">
        <title>Genomic analysis of the causative agents of coccidiosis in chickens.</title>
        <authorList>
            <person name="Reid A.J."/>
            <person name="Blake D."/>
            <person name="Billington K."/>
            <person name="Browne H."/>
            <person name="Dunn M."/>
            <person name="Hung S."/>
            <person name="Kawahara F."/>
            <person name="Miranda-Saavedra D."/>
            <person name="Mourier T."/>
            <person name="Nagra H."/>
            <person name="Otto T.D."/>
            <person name="Rawlings N."/>
            <person name="Sanchez A."/>
            <person name="Sanders M."/>
            <person name="Subramaniam C."/>
            <person name="Tay Y."/>
            <person name="Dear P."/>
            <person name="Doerig C."/>
            <person name="Gruber A."/>
            <person name="Parkinson J."/>
            <person name="Shirley M."/>
            <person name="Wan K.L."/>
            <person name="Berriman M."/>
            <person name="Tomley F."/>
            <person name="Pain A."/>
        </authorList>
    </citation>
    <scope>NUCLEOTIDE SEQUENCE [LARGE SCALE GENOMIC DNA]</scope>
    <source>
        <strain evidence="1">Houghton</strain>
    </source>
</reference>
<protein>
    <submittedName>
        <fullName evidence="1">Uncharacterized protein</fullName>
    </submittedName>
</protein>
<proteinExistence type="predicted"/>
<accession>U6LCA6</accession>
<sequence length="465" mass="50116">MGWLRVLLSSSRLPAAARASAATTAAPAATAPARAAAAAAGAGAAAAAAGRYSVFFFFALSLALLPACCCPASGPELQLGLQASSPATAATGTAAAAAAAAAATDPASAAAGASLLAAGGHTPRRLSVSAALINFATQVATNQEIRQLMGQWTSMMGEVFRGPDTRESSLPFYWKLPQCVLTVDFAAVADVSLSDAAKVHLYYTSTHNAIVLEYVEEAAEWIQVLKRPFPRLQFLYLPAECMIDEEAYFSAFCLKPSGRCMMLRLDIHLKRITRQMMVPIQPVAAAAFLQQLMQQQDFLYSDAAAVLEAPTTPGRLLFDPLRCIMHARVSAKSPQFIFIYFNPQDHSLRVDAQASDESWFRRKVILPLGCGGAAAADFDAAVYVHPEGLYKVVVQAIVARGTDQNRKEVEKGEEKEKERKSIIFIKKGEDKRPTTELRFGEHDPKDLYPDDAYIPLETMLVGHPF</sequence>
<evidence type="ECO:0000313" key="1">
    <source>
        <dbReference type="EMBL" id="CDJ48052.1"/>
    </source>
</evidence>
<dbReference type="EMBL" id="HG710960">
    <property type="protein sequence ID" value="CDJ48052.1"/>
    <property type="molecule type" value="Genomic_DNA"/>
</dbReference>